<organism evidence="1 2">
    <name type="scientific">Enterococcus faecium 505</name>
    <dbReference type="NCBI Taxonomy" id="1134806"/>
    <lineage>
        <taxon>Bacteria</taxon>
        <taxon>Bacillati</taxon>
        <taxon>Bacillota</taxon>
        <taxon>Bacilli</taxon>
        <taxon>Lactobacillales</taxon>
        <taxon>Enterococcaceae</taxon>
        <taxon>Enterococcus</taxon>
    </lineage>
</organism>
<evidence type="ECO:0000313" key="2">
    <source>
        <dbReference type="Proteomes" id="UP000006403"/>
    </source>
</evidence>
<accession>J7CY87</accession>
<dbReference type="AlphaFoldDB" id="J7CY87"/>
<name>J7CY87_ENTFC</name>
<dbReference type="HOGENOM" id="CLU_3309338_0_0_9"/>
<evidence type="ECO:0000313" key="1">
    <source>
        <dbReference type="EMBL" id="EJY47837.1"/>
    </source>
</evidence>
<gene>
    <name evidence="1" type="ORF">HMPREF1348_00274</name>
</gene>
<sequence>MLLLLYSSTSPFCLFLFVFVSSEHIMKEEIIPVNSRVTV</sequence>
<comment type="caution">
    <text evidence="1">The sequence shown here is derived from an EMBL/GenBank/DDBJ whole genome shotgun (WGS) entry which is preliminary data.</text>
</comment>
<proteinExistence type="predicted"/>
<dbReference type="EMBL" id="AMBL01000006">
    <property type="protein sequence ID" value="EJY47837.1"/>
    <property type="molecule type" value="Genomic_DNA"/>
</dbReference>
<reference evidence="1 2" key="1">
    <citation type="submission" date="2012-04" db="EMBL/GenBank/DDBJ databases">
        <authorList>
            <person name="Weinstock G."/>
            <person name="Sodergren E."/>
            <person name="Lobos E.A."/>
            <person name="Fulton L."/>
            <person name="Fulton R."/>
            <person name="Courtney L."/>
            <person name="Fronick C."/>
            <person name="O'Laughlin M."/>
            <person name="Godfrey J."/>
            <person name="Wilson R.M."/>
            <person name="Miner T."/>
            <person name="Farmer C."/>
            <person name="Delehaunty K."/>
            <person name="Cordes M."/>
            <person name="Minx P."/>
            <person name="Tomlinson C."/>
            <person name="Chen J."/>
            <person name="Wollam A."/>
            <person name="Pepin K.H."/>
            <person name="Bhonagiri V."/>
            <person name="Zhang X."/>
            <person name="Suruliraj S."/>
            <person name="Warren W."/>
            <person name="Mitreva M."/>
            <person name="Mardis E.R."/>
            <person name="Wilson R.K."/>
        </authorList>
    </citation>
    <scope>NUCLEOTIDE SEQUENCE [LARGE SCALE GENOMIC DNA]</scope>
    <source>
        <strain evidence="1 2">505</strain>
    </source>
</reference>
<dbReference type="Proteomes" id="UP000006403">
    <property type="component" value="Unassembled WGS sequence"/>
</dbReference>
<protein>
    <submittedName>
        <fullName evidence="1">Uncharacterized protein</fullName>
    </submittedName>
</protein>